<evidence type="ECO:0000313" key="1">
    <source>
        <dbReference type="EMBL" id="TGD63872.1"/>
    </source>
</evidence>
<name>A0A4Z0LJE1_SALET</name>
<gene>
    <name evidence="1" type="ORF">C9F07_17675</name>
</gene>
<reference evidence="1 2" key="1">
    <citation type="submission" date="2018-03" db="EMBL/GenBank/DDBJ databases">
        <title>Non-Typhoidal Salmonella genome sequencing and assembly.</title>
        <authorList>
            <person name="Matchawe C."/>
        </authorList>
    </citation>
    <scope>NUCLEOTIDE SEQUENCE [LARGE SCALE GENOMIC DNA]</scope>
    <source>
        <strain evidence="1 2">22sa</strain>
    </source>
</reference>
<keyword evidence="2" id="KW-1185">Reference proteome</keyword>
<dbReference type="AlphaFoldDB" id="A0A4Z0LJE1"/>
<organism evidence="1 2">
    <name type="scientific">Salmonella enterica subsp. enterica serovar Poona</name>
    <dbReference type="NCBI Taxonomy" id="436295"/>
    <lineage>
        <taxon>Bacteria</taxon>
        <taxon>Pseudomonadati</taxon>
        <taxon>Pseudomonadota</taxon>
        <taxon>Gammaproteobacteria</taxon>
        <taxon>Enterobacterales</taxon>
        <taxon>Enterobacteriaceae</taxon>
        <taxon>Salmonella</taxon>
    </lineage>
</organism>
<dbReference type="Proteomes" id="UP000298196">
    <property type="component" value="Unassembled WGS sequence"/>
</dbReference>
<sequence>VRAATGPCPLAGDSGGLVGCRPDKAFTLPSGNTFARWRFAYRAYGPFLSPTDTNLLSGCKFSYSKIIKIGYVLAEYAAKARVASQ</sequence>
<accession>A0A4Z0LJE1</accession>
<dbReference type="EMBL" id="PYKI01001838">
    <property type="protein sequence ID" value="TGD63872.1"/>
    <property type="molecule type" value="Genomic_DNA"/>
</dbReference>
<feature type="non-terminal residue" evidence="1">
    <location>
        <position position="1"/>
    </location>
</feature>
<protein>
    <submittedName>
        <fullName evidence="1">Uncharacterized protein</fullName>
    </submittedName>
</protein>
<comment type="caution">
    <text evidence="1">The sequence shown here is derived from an EMBL/GenBank/DDBJ whole genome shotgun (WGS) entry which is preliminary data.</text>
</comment>
<evidence type="ECO:0000313" key="2">
    <source>
        <dbReference type="Proteomes" id="UP000298196"/>
    </source>
</evidence>
<proteinExistence type="predicted"/>